<name>A0A9Q9ENS1_9PEZI</name>
<organism evidence="1 2">
    <name type="scientific">Septoria linicola</name>
    <dbReference type="NCBI Taxonomy" id="215465"/>
    <lineage>
        <taxon>Eukaryota</taxon>
        <taxon>Fungi</taxon>
        <taxon>Dikarya</taxon>
        <taxon>Ascomycota</taxon>
        <taxon>Pezizomycotina</taxon>
        <taxon>Dothideomycetes</taxon>
        <taxon>Dothideomycetidae</taxon>
        <taxon>Mycosphaerellales</taxon>
        <taxon>Mycosphaerellaceae</taxon>
        <taxon>Septoria</taxon>
    </lineage>
</organism>
<keyword evidence="2" id="KW-1185">Reference proteome</keyword>
<proteinExistence type="predicted"/>
<evidence type="ECO:0000313" key="2">
    <source>
        <dbReference type="Proteomes" id="UP001056384"/>
    </source>
</evidence>
<reference evidence="1" key="1">
    <citation type="submission" date="2022-06" db="EMBL/GenBank/DDBJ databases">
        <title>Complete genome sequences of two strains of the flax pathogen Septoria linicola.</title>
        <authorList>
            <person name="Lapalu N."/>
            <person name="Simon A."/>
            <person name="Demenou B."/>
            <person name="Paumier D."/>
            <person name="Guillot M.-P."/>
            <person name="Gout L."/>
            <person name="Valade R."/>
        </authorList>
    </citation>
    <scope>NUCLEOTIDE SEQUENCE</scope>
    <source>
        <strain evidence="1">SE15195</strain>
    </source>
</reference>
<dbReference type="EMBL" id="CP099426">
    <property type="protein sequence ID" value="USW57345.1"/>
    <property type="molecule type" value="Genomic_DNA"/>
</dbReference>
<accession>A0A9Q9ENS1</accession>
<evidence type="ECO:0000313" key="1">
    <source>
        <dbReference type="EMBL" id="USW57345.1"/>
    </source>
</evidence>
<dbReference type="AlphaFoldDB" id="A0A9Q9ENS1"/>
<gene>
    <name evidence="1" type="ORF">Slin15195_G106640</name>
</gene>
<dbReference type="Proteomes" id="UP001056384">
    <property type="component" value="Chromosome 9"/>
</dbReference>
<protein>
    <submittedName>
        <fullName evidence="1">Uncharacterized protein</fullName>
    </submittedName>
</protein>
<sequence length="70" mass="7819">MSLAVPTEDTAIVKRKECGNFGEWLIGKKLWCPRDAEPEAVANVEGTAIVKRKECGNFGEWLIGKKLWCP</sequence>